<dbReference type="OrthoDB" id="770677at2"/>
<accession>A0A3N0BPI1</accession>
<name>A0A3N0BPI1_9SPHI</name>
<dbReference type="Proteomes" id="UP000274046">
    <property type="component" value="Unassembled WGS sequence"/>
</dbReference>
<evidence type="ECO:0000313" key="1">
    <source>
        <dbReference type="EMBL" id="RNL50968.1"/>
    </source>
</evidence>
<dbReference type="RefSeq" id="WP_123206593.1">
    <property type="nucleotide sequence ID" value="NZ_RBEE01000042.1"/>
</dbReference>
<gene>
    <name evidence="1" type="ORF">D7004_14650</name>
</gene>
<dbReference type="EMBL" id="RBEE01000042">
    <property type="protein sequence ID" value="RNL50968.1"/>
    <property type="molecule type" value="Genomic_DNA"/>
</dbReference>
<comment type="caution">
    <text evidence="1">The sequence shown here is derived from an EMBL/GenBank/DDBJ whole genome shotgun (WGS) entry which is preliminary data.</text>
</comment>
<organism evidence="1 2">
    <name type="scientific">Pedobacter jejuensis</name>
    <dbReference type="NCBI Taxonomy" id="1268550"/>
    <lineage>
        <taxon>Bacteria</taxon>
        <taxon>Pseudomonadati</taxon>
        <taxon>Bacteroidota</taxon>
        <taxon>Sphingobacteriia</taxon>
        <taxon>Sphingobacteriales</taxon>
        <taxon>Sphingobacteriaceae</taxon>
        <taxon>Pedobacter</taxon>
    </lineage>
</organism>
<sequence>MKAELIQEFQLLQQSRANKFADDLTERIISSVDAVNEKVTNSLSQRGKMLLLLEKKLNFSVLKRLKQRFLKR</sequence>
<dbReference type="AlphaFoldDB" id="A0A3N0BPI1"/>
<proteinExistence type="predicted"/>
<keyword evidence="2" id="KW-1185">Reference proteome</keyword>
<reference evidence="1 2" key="1">
    <citation type="submission" date="2018-10" db="EMBL/GenBank/DDBJ databases">
        <title>Genome sequencing of Pedobacter jejuensis TNB23.</title>
        <authorList>
            <person name="Cho Y.-J."/>
            <person name="Cho A."/>
            <person name="Kim O.-S."/>
        </authorList>
    </citation>
    <scope>NUCLEOTIDE SEQUENCE [LARGE SCALE GENOMIC DNA]</scope>
    <source>
        <strain evidence="1 2">TNB23</strain>
    </source>
</reference>
<protein>
    <submittedName>
        <fullName evidence="1">Uncharacterized protein</fullName>
    </submittedName>
</protein>
<evidence type="ECO:0000313" key="2">
    <source>
        <dbReference type="Proteomes" id="UP000274046"/>
    </source>
</evidence>